<reference evidence="2" key="2">
    <citation type="submission" date="2015-07" db="EMBL/GenBank/DDBJ databases">
        <title>Plasmids, circular viruses and viroids from rat gut.</title>
        <authorList>
            <person name="Jorgensen T.J."/>
            <person name="Hansen M.A."/>
            <person name="Xu Z."/>
            <person name="Tabak M.A."/>
            <person name="Sorensen S.J."/>
            <person name="Hansen L.H."/>
        </authorList>
    </citation>
    <scope>NUCLEOTIDE SEQUENCE</scope>
    <source>
        <strain evidence="2">RGFK1202</strain>
    </source>
</reference>
<reference evidence="2" key="1">
    <citation type="submission" date="2015-06" db="EMBL/GenBank/DDBJ databases">
        <authorList>
            <person name="Joergensen T."/>
        </authorList>
    </citation>
    <scope>NUCLEOTIDE SEQUENCE</scope>
    <source>
        <strain evidence="2">RGFK1202</strain>
    </source>
</reference>
<dbReference type="AlphaFoldDB" id="A0A0H5Q448"/>
<sequence length="200" mass="22791">MGVDDWSADHISHATEQYRRHCARLGVPCRYLWVAELQKRGAVHYHLLAWLPKGIRMPHWDQSFTAPSGRTVRPFWSHGMTNTEVARSGVGYLMKYLSKLGDETVFPPHLRLYGVGGLAPDARTVRTWYNLPEWAKRDHGVGDLKRMGARLIVVETGEILPPMYKRSFSPGAIILTPLRPMPERWHDGAYSTWSASASQR</sequence>
<evidence type="ECO:0000313" key="2">
    <source>
        <dbReference type="EMBL" id="CRY96668.1"/>
    </source>
</evidence>
<proteinExistence type="predicted"/>
<evidence type="ECO:0000259" key="1">
    <source>
        <dbReference type="Pfam" id="PF23343"/>
    </source>
</evidence>
<name>A0A0H5Q448_9ZZZZ</name>
<accession>A0A0H5Q448</accession>
<organism evidence="2">
    <name type="scientific">uncultured prokaryote</name>
    <dbReference type="NCBI Taxonomy" id="198431"/>
    <lineage>
        <taxon>unclassified sequences</taxon>
        <taxon>environmental samples</taxon>
    </lineage>
</organism>
<dbReference type="Pfam" id="PF23343">
    <property type="entry name" value="REP_ORF2-G2P"/>
    <property type="match status" value="1"/>
</dbReference>
<dbReference type="InterPro" id="IPR056906">
    <property type="entry name" value="ORF2/G2P_dom"/>
</dbReference>
<dbReference type="EMBL" id="LN853776">
    <property type="protein sequence ID" value="CRY96668.1"/>
    <property type="molecule type" value="Genomic_DNA"/>
</dbReference>
<feature type="domain" description="Replication-associated protein ORF2/G2P" evidence="1">
    <location>
        <begin position="5"/>
        <end position="99"/>
    </location>
</feature>
<protein>
    <recommendedName>
        <fullName evidence="1">Replication-associated protein ORF2/G2P domain-containing protein</fullName>
    </recommendedName>
</protein>